<gene>
    <name evidence="2" type="ORF">JKP88DRAFT_226172</name>
</gene>
<dbReference type="AlphaFoldDB" id="A0A836C9L7"/>
<protein>
    <recommendedName>
        <fullName evidence="4">Secreted protein</fullName>
    </recommendedName>
</protein>
<evidence type="ECO:0008006" key="4">
    <source>
        <dbReference type="Google" id="ProtNLM"/>
    </source>
</evidence>
<organism evidence="2 3">
    <name type="scientific">Tribonema minus</name>
    <dbReference type="NCBI Taxonomy" id="303371"/>
    <lineage>
        <taxon>Eukaryota</taxon>
        <taxon>Sar</taxon>
        <taxon>Stramenopiles</taxon>
        <taxon>Ochrophyta</taxon>
        <taxon>PX clade</taxon>
        <taxon>Xanthophyceae</taxon>
        <taxon>Tribonematales</taxon>
        <taxon>Tribonemataceae</taxon>
        <taxon>Tribonema</taxon>
    </lineage>
</organism>
<feature type="signal peptide" evidence="1">
    <location>
        <begin position="1"/>
        <end position="25"/>
    </location>
</feature>
<dbReference type="EMBL" id="JAFCMP010000522">
    <property type="protein sequence ID" value="KAG5177714.1"/>
    <property type="molecule type" value="Genomic_DNA"/>
</dbReference>
<dbReference type="Proteomes" id="UP000664859">
    <property type="component" value="Unassembled WGS sequence"/>
</dbReference>
<accession>A0A836C9L7</accession>
<evidence type="ECO:0000313" key="2">
    <source>
        <dbReference type="EMBL" id="KAG5177714.1"/>
    </source>
</evidence>
<keyword evidence="3" id="KW-1185">Reference proteome</keyword>
<comment type="caution">
    <text evidence="2">The sequence shown here is derived from an EMBL/GenBank/DDBJ whole genome shotgun (WGS) entry which is preliminary data.</text>
</comment>
<sequence>MFVWTRHRAIISYSLIATLASPLETVFCMPCTPQKRADMLSSARPRAARVFLPGMRSFVVQTPDSRHASCLPSSLRP</sequence>
<feature type="chain" id="PRO_5032398256" description="Secreted protein" evidence="1">
    <location>
        <begin position="26"/>
        <end position="77"/>
    </location>
</feature>
<reference evidence="2" key="1">
    <citation type="submission" date="2021-02" db="EMBL/GenBank/DDBJ databases">
        <title>First Annotated Genome of the Yellow-green Alga Tribonema minus.</title>
        <authorList>
            <person name="Mahan K.M."/>
        </authorList>
    </citation>
    <scope>NUCLEOTIDE SEQUENCE</scope>
    <source>
        <strain evidence="2">UTEX B ZZ1240</strain>
    </source>
</reference>
<keyword evidence="1" id="KW-0732">Signal</keyword>
<proteinExistence type="predicted"/>
<evidence type="ECO:0000256" key="1">
    <source>
        <dbReference type="SAM" id="SignalP"/>
    </source>
</evidence>
<evidence type="ECO:0000313" key="3">
    <source>
        <dbReference type="Proteomes" id="UP000664859"/>
    </source>
</evidence>
<name>A0A836C9L7_9STRA</name>